<organism evidence="2 3">
    <name type="scientific">Piloderma croceum (strain F 1598)</name>
    <dbReference type="NCBI Taxonomy" id="765440"/>
    <lineage>
        <taxon>Eukaryota</taxon>
        <taxon>Fungi</taxon>
        <taxon>Dikarya</taxon>
        <taxon>Basidiomycota</taxon>
        <taxon>Agaricomycotina</taxon>
        <taxon>Agaricomycetes</taxon>
        <taxon>Agaricomycetidae</taxon>
        <taxon>Atheliales</taxon>
        <taxon>Atheliaceae</taxon>
        <taxon>Piloderma</taxon>
    </lineage>
</organism>
<dbReference type="InParanoid" id="A0A0C3GGQ0"/>
<evidence type="ECO:0000313" key="3">
    <source>
        <dbReference type="Proteomes" id="UP000054166"/>
    </source>
</evidence>
<proteinExistence type="predicted"/>
<dbReference type="HOGENOM" id="CLU_004026_0_0_1"/>
<feature type="region of interest" description="Disordered" evidence="1">
    <location>
        <begin position="1"/>
        <end position="42"/>
    </location>
</feature>
<evidence type="ECO:0000313" key="2">
    <source>
        <dbReference type="EMBL" id="KIM90829.1"/>
    </source>
</evidence>
<gene>
    <name evidence="2" type="ORF">PILCRDRAFT_811316</name>
</gene>
<accession>A0A0C3GGQ0</accession>
<keyword evidence="3" id="KW-1185">Reference proteome</keyword>
<evidence type="ECO:0000256" key="1">
    <source>
        <dbReference type="SAM" id="MobiDB-lite"/>
    </source>
</evidence>
<name>A0A0C3GGQ0_PILCF</name>
<dbReference type="Proteomes" id="UP000054166">
    <property type="component" value="Unassembled WGS sequence"/>
</dbReference>
<reference evidence="2 3" key="1">
    <citation type="submission" date="2014-04" db="EMBL/GenBank/DDBJ databases">
        <authorList>
            <consortium name="DOE Joint Genome Institute"/>
            <person name="Kuo A."/>
            <person name="Tarkka M."/>
            <person name="Buscot F."/>
            <person name="Kohler A."/>
            <person name="Nagy L.G."/>
            <person name="Floudas D."/>
            <person name="Copeland A."/>
            <person name="Barry K.W."/>
            <person name="Cichocki N."/>
            <person name="Veneault-Fourrey C."/>
            <person name="LaButti K."/>
            <person name="Lindquist E.A."/>
            <person name="Lipzen A."/>
            <person name="Lundell T."/>
            <person name="Morin E."/>
            <person name="Murat C."/>
            <person name="Sun H."/>
            <person name="Tunlid A."/>
            <person name="Henrissat B."/>
            <person name="Grigoriev I.V."/>
            <person name="Hibbett D.S."/>
            <person name="Martin F."/>
            <person name="Nordberg H.P."/>
            <person name="Cantor M.N."/>
            <person name="Hua S.X."/>
        </authorList>
    </citation>
    <scope>NUCLEOTIDE SEQUENCE [LARGE SCALE GENOMIC DNA]</scope>
    <source>
        <strain evidence="2 3">F 1598</strain>
    </source>
</reference>
<dbReference type="AlphaFoldDB" id="A0A0C3GGQ0"/>
<feature type="region of interest" description="Disordered" evidence="1">
    <location>
        <begin position="1053"/>
        <end position="1097"/>
    </location>
</feature>
<protein>
    <submittedName>
        <fullName evidence="2">Uncharacterized protein</fullName>
    </submittedName>
</protein>
<dbReference type="STRING" id="765440.A0A0C3GGQ0"/>
<feature type="region of interest" description="Disordered" evidence="1">
    <location>
        <begin position="1155"/>
        <end position="1201"/>
    </location>
</feature>
<dbReference type="EMBL" id="KN832972">
    <property type="protein sequence ID" value="KIM90829.1"/>
    <property type="molecule type" value="Genomic_DNA"/>
</dbReference>
<sequence length="1229" mass="135217">MSHLTASPFHKPSPHEFPRTVHPLSPPDSELGQPLQHTSVSGSNPVVFGVEFDQTATQLPAQTEPPTARFKRVSTLAYHNSGLRESRERLSQRGSKSLVVVIPPAYFSHEHGQLGHTLSSGPRSRLSQGSLMLLFPTMYGQLTAIAREFNFPSIAGLCLYLHITDNGITMTPRISDESWPFLWSHVLDGSVPASGPLGLPISGRIEFDIDLTKARWYTSWIAAPHRDAAEHVTQTPSLSHWRGDSKTSFATDQVGDERQENLFVQQIQTPLLSIRHIPRKLSLVDRFESFSTQSASRITSRPSTLPLEPLEAQIIPTLSPIIQTEEPQTAQQDLDTRVKNWRASASVAPTPLPPARETNLEVGNIPVGPSVNNLRDTVAEDASSELNLDDFTWSVSSAGLPSDSNSPLASDRLPSVHLDRRIEESVCLTPSACTSHGPFDYDLHSPMTDTSGLPTPDIAQRMIEDCPPTATTATSWGAPLSYPPTPQSDYRAPSIHICNRGDFSRPVTPSTATTWGAPMSYPMSPNTPFYVHTPDAGQRAFDPYEPRLIRYDAFKATPWTHVWPYHNAIRGHTTDGCECAFDRYDHGPGLICNDAFKETPWKHVWPYCKTQPHDHHALGLASETAQDQSASGYPYLNIYPSVYPHFDLYSAVAAAEVEGTQDKCLSTRLQAAYPAFDIYPASYPHFDVYQALATITQTIKKPTVLQPLAPISTKLPVTYPNHDLYPSVYPANLDVIYASVEMEDAPFPPSVKLGVHYPQFQLYPSVYPFVIPYPSNCASGCKIDSTPDCDAEELQRHQKSLSVSAEIVYPVFTISMVPSITDRLSSLMGLSDPAVYPAFDIYPGLLDSIIPSPVKDDILSPPQSSVSAHPAFDIYPTTVNLQMQDEFHTMPRSVHLDVVYPTFSLYPPVYPAIVIYPAVPESIEDVKSGLANPGEPNAEVPTRLDVAYPLFDLYNPVYPYFDLYNSCSKVEEDRQSLLQTRLPAKYPAFDFYPPLYPFFELYPPITSPVAPLSRLANDFEVPVPDKAPQPEHAMRLGVTRSLILSVGRVTRVPEPASVRRSRSRSGTMSGNPPVPILGTVGPPTPPPQKPGFPSNPAVAQRSLRAQSVSLVMPKGASLGEPGRVRAKFSPLDKHLIPTKGNAMCRPLSMALPSKPINDGAGIDRSHSLSLRSHVPRKRDSLVLQRSRAFDSSSSTHEPRESGQLGMDILAQFPTPPLPLVAPSMVQPSA</sequence>
<reference evidence="3" key="2">
    <citation type="submission" date="2015-01" db="EMBL/GenBank/DDBJ databases">
        <title>Evolutionary Origins and Diversification of the Mycorrhizal Mutualists.</title>
        <authorList>
            <consortium name="DOE Joint Genome Institute"/>
            <consortium name="Mycorrhizal Genomics Consortium"/>
            <person name="Kohler A."/>
            <person name="Kuo A."/>
            <person name="Nagy L.G."/>
            <person name="Floudas D."/>
            <person name="Copeland A."/>
            <person name="Barry K.W."/>
            <person name="Cichocki N."/>
            <person name="Veneault-Fourrey C."/>
            <person name="LaButti K."/>
            <person name="Lindquist E.A."/>
            <person name="Lipzen A."/>
            <person name="Lundell T."/>
            <person name="Morin E."/>
            <person name="Murat C."/>
            <person name="Riley R."/>
            <person name="Ohm R."/>
            <person name="Sun H."/>
            <person name="Tunlid A."/>
            <person name="Henrissat B."/>
            <person name="Grigoriev I.V."/>
            <person name="Hibbett D.S."/>
            <person name="Martin F."/>
        </authorList>
    </citation>
    <scope>NUCLEOTIDE SEQUENCE [LARGE SCALE GENOMIC DNA]</scope>
    <source>
        <strain evidence="3">F 1598</strain>
    </source>
</reference>
<dbReference type="OrthoDB" id="3269353at2759"/>